<reference evidence="1 2" key="1">
    <citation type="submission" date="2017-09" db="EMBL/GenBank/DDBJ databases">
        <title>Large-scale bioinformatics analysis of Bacillus genomes uncovers conserved roles of natural products in bacterial physiology.</title>
        <authorList>
            <consortium name="Agbiome Team Llc"/>
            <person name="Bleich R.M."/>
            <person name="Grubbs K.J."/>
            <person name="Santa Maria K.C."/>
            <person name="Allen S.E."/>
            <person name="Farag S."/>
            <person name="Shank E.A."/>
            <person name="Bowers A."/>
        </authorList>
    </citation>
    <scope>NUCLEOTIDE SEQUENCE [LARGE SCALE GENOMIC DNA]</scope>
    <source>
        <strain evidence="1 2">AFS009893</strain>
    </source>
</reference>
<dbReference type="Proteomes" id="UP000219775">
    <property type="component" value="Unassembled WGS sequence"/>
</dbReference>
<gene>
    <name evidence="1" type="ORF">CN613_03915</name>
</gene>
<dbReference type="Pfam" id="PF13302">
    <property type="entry name" value="Acetyltransf_3"/>
    <property type="match status" value="1"/>
</dbReference>
<dbReference type="PANTHER" id="PTHR43792">
    <property type="entry name" value="GNAT FAMILY, PUTATIVE (AFU_ORTHOLOGUE AFUA_3G00765)-RELATED-RELATED"/>
    <property type="match status" value="1"/>
</dbReference>
<dbReference type="PROSITE" id="PS51186">
    <property type="entry name" value="GNAT"/>
    <property type="match status" value="1"/>
</dbReference>
<dbReference type="RefSeq" id="WP_097850066.1">
    <property type="nucleotide sequence ID" value="NZ_NUAS01000027.1"/>
</dbReference>
<dbReference type="GO" id="GO:0005737">
    <property type="term" value="C:cytoplasm"/>
    <property type="evidence" value="ECO:0007669"/>
    <property type="project" value="TreeGrafter"/>
</dbReference>
<dbReference type="Gene3D" id="3.40.630.30">
    <property type="match status" value="1"/>
</dbReference>
<keyword evidence="1" id="KW-0808">Transferase</keyword>
<dbReference type="AlphaFoldDB" id="A0A2B5K9A1"/>
<comment type="caution">
    <text evidence="1">The sequence shown here is derived from an EMBL/GenBank/DDBJ whole genome shotgun (WGS) entry which is preliminary data.</text>
</comment>
<dbReference type="EMBL" id="NUDP01000014">
    <property type="protein sequence ID" value="PEM72107.1"/>
    <property type="molecule type" value="Genomic_DNA"/>
</dbReference>
<sequence>MNFTTVPILEGTTILLRPVEPEKDDKQWYTIMKDPKMHDRTGNTVPINANEMKKLLETYKDLEEIITWSVILKKSEEMIGTYWITIPTEDENNHLAIASEAQRIARAFWRKGINREARTLIYNYVFSTLKVEEIRAQAWENNINSCRSMEKIGFRLEKQIKRLFAKYNDIFIENHYVLYKEDWLRKKAFY</sequence>
<proteinExistence type="predicted"/>
<protein>
    <submittedName>
        <fullName evidence="1">GNAT family N-acetyltransferase</fullName>
    </submittedName>
</protein>
<accession>A0A2B5K9A1</accession>
<dbReference type="InterPro" id="IPR016181">
    <property type="entry name" value="Acyl_CoA_acyltransferase"/>
</dbReference>
<dbReference type="GO" id="GO:0008999">
    <property type="term" value="F:protein-N-terminal-alanine acetyltransferase activity"/>
    <property type="evidence" value="ECO:0007669"/>
    <property type="project" value="TreeGrafter"/>
</dbReference>
<dbReference type="InterPro" id="IPR051531">
    <property type="entry name" value="N-acetyltransferase"/>
</dbReference>
<evidence type="ECO:0000313" key="2">
    <source>
        <dbReference type="Proteomes" id="UP000219775"/>
    </source>
</evidence>
<evidence type="ECO:0000313" key="1">
    <source>
        <dbReference type="EMBL" id="PEM72107.1"/>
    </source>
</evidence>
<name>A0A2B5K9A1_9BACI</name>
<organism evidence="1 2">
    <name type="scientific">Bacillus pseudomycoides</name>
    <dbReference type="NCBI Taxonomy" id="64104"/>
    <lineage>
        <taxon>Bacteria</taxon>
        <taxon>Bacillati</taxon>
        <taxon>Bacillota</taxon>
        <taxon>Bacilli</taxon>
        <taxon>Bacillales</taxon>
        <taxon>Bacillaceae</taxon>
        <taxon>Bacillus</taxon>
        <taxon>Bacillus cereus group</taxon>
    </lineage>
</organism>
<dbReference type="SUPFAM" id="SSF55729">
    <property type="entry name" value="Acyl-CoA N-acyltransferases (Nat)"/>
    <property type="match status" value="1"/>
</dbReference>
<dbReference type="PANTHER" id="PTHR43792:SF9">
    <property type="entry name" value="RIBOSOMAL-PROTEIN-ALANINE ACETYLTRANSFERASE"/>
    <property type="match status" value="1"/>
</dbReference>
<dbReference type="InterPro" id="IPR000182">
    <property type="entry name" value="GNAT_dom"/>
</dbReference>